<dbReference type="InterPro" id="IPR007111">
    <property type="entry name" value="NACHT_NTPase"/>
</dbReference>
<dbReference type="SMART" id="SM00382">
    <property type="entry name" value="AAA"/>
    <property type="match status" value="1"/>
</dbReference>
<dbReference type="InterPro" id="IPR000225">
    <property type="entry name" value="Armadillo"/>
</dbReference>
<dbReference type="PANTHER" id="PTHR12697:SF5">
    <property type="entry name" value="DEOXYHYPUSINE HYDROXYLASE"/>
    <property type="match status" value="1"/>
</dbReference>
<name>A0A9P6R078_9FUNG</name>
<dbReference type="PROSITE" id="PS50837">
    <property type="entry name" value="NACHT"/>
    <property type="match status" value="1"/>
</dbReference>
<dbReference type="OrthoDB" id="427518at2759"/>
<dbReference type="Proteomes" id="UP000823405">
    <property type="component" value="Unassembled WGS sequence"/>
</dbReference>
<dbReference type="Gene3D" id="1.25.10.10">
    <property type="entry name" value="Leucine-rich Repeat Variant"/>
    <property type="match status" value="5"/>
</dbReference>
<dbReference type="SMART" id="SM00185">
    <property type="entry name" value="ARM"/>
    <property type="match status" value="6"/>
</dbReference>
<sequence length="1793" mass="197591">MRRSAKSALIEAKLHIDAAEKAQSTKDIIKQYQYAKNILTEVDTKKKDAPSLKDMMGAFLDLADVLENKGPAMQGRAEKCRQRAAALKQELNSTNTIAATITMSLLGVPLVVSSLSNSTATTVTVVNNSAATSPTTSAGDVVGPAIFIPQQQLRSIPQATVSLSAAIGSPESPLLFSKKADRETFVYHLPAPGEQLETTRQLAYCLALLQDSVDETRLDPDALKWRRSTLKNSDETIRVDAIARQVVTEFIDDCEKNATAVEEVVQLAQVLHEETVRSLLASFVDTVSNSELLHLHAMEGLARVIQCTTPGSINSGDLVTILQVLYTRLQTVHTSSTSHLCRLLLAVSRVLDAMVVAQVGDIDRITLHGPLTARLQEFESNQDHCVAFQAEYATQALLNVTDNDTIWQAGFRRGWLVLKGAAGFTKMPDPTEIKDALEGLEKLYEAGKGAVRMLNNTWVAIKISEKPTFTAKEGLKFKRIWYPTLRNAEEYIQTGDLVGFKELVTNAPCRHQLMFQTGICQLLGRFAVDTQWDLEARKGTVAFLEALCRDDRIWTRQEGVHQVIFDLISIMGFNDNSYFESAKTLQAKLQRQGSALVPLSNPPLHPWNDILSLSSTDDAIPTSTLLRAVQSKNQQETYLAEISSHIRPSYSSLEKIQSALKNHYSPNLKILRISGEGLDIDTCFVNLAIVEAPAQRKKEKQELKEQAAVFHRIPSSEAVRGSNIESSIRLEQLFDKRKLRNGKEGIPQRIVVQGRAGIGKTTLCKKIVHLHQTGLWAARFEAVLWLPLRRLRGSTCRTLESLLREKVFTTQLDREHEELARTLAIRADEGKVLFILDGLDEIVTDAQSEDSPIKALLRDLLDQKQVIITSRPSGLDASLLRSIDLELETIGFSQQDVKEFIGRVLKPGPARTVQDFIQRTPLIQGLVNIPVQLDVICFCWESLPQDGSQITITMLYQLMSRKLWCKDALRLKKGRGGKVLTENQINRLTPKAIDRLMSTELRHLGHLAFKGLRNNHQIEFDEGALLESFEDLADTDSTDDNSPYSSEVLDMVKETSFLHSADADLDTSKKSSQQTWSFLHLTFQEYFAATWIASKMAAAGDDGDSLSTRSMKIESTARFVQEHKYNPKFEIVWWMLAGLLEGGALDKFFDLLQEGPRDLIGGRHQQVLASCLDEARARLDAAVVARVDAELLAWLHFEIQTCHNQKISLLGCRTSFPETLVVQSLESVFSRKSVLVRTLGDRSMLSESAIQSLVATLKDESEDVRRSAAEALGKQSTLPESAIQSLVATLEDEDAYVRSSAASALGNQSTLPESAIQSLVATLEDEDKFVRSSAASALGNQSTLPKSAIQSLIAALMDEVFYVRRSAAEALGKQFALPESAIQSLVATPKDKGAYVRRSAASALGKQSTLPESAIQFLIASLKGEDAYVRRSAAEALGNQWTLSESAIQPLVAALKDEDEDVRSSAASALGNQSTLPESAIQSLVVTLKDEVAYVRSSAAEALGNQSTLHESAIQSLVVTLKDEVAYVRRLAAEALGRQSTLPESAIQPLVATLKDEDEDVRRSATSALGNQSTLPESAIQSLVVTLEDEDAYARRSAAEALGNQSTLPESAIQSLVVTLEDEDEDVRRSATSALGNQSTLPESAIQFLVATLKDKDVYVRRLAAEALGRQSTLPELVIQSLIAALKDEDEYVRGSANDAIYNRYHSLLTALPSLSKDELVILYKSHLFYYSCLRIVSLQLQGGKLRLYTEQGLVCSEHIKPDKLECIISTFETIQQEAKIHAQGVPHILVFS</sequence>
<organism evidence="2 3">
    <name type="scientific">Linnemannia gamsii</name>
    <dbReference type="NCBI Taxonomy" id="64522"/>
    <lineage>
        <taxon>Eukaryota</taxon>
        <taxon>Fungi</taxon>
        <taxon>Fungi incertae sedis</taxon>
        <taxon>Mucoromycota</taxon>
        <taxon>Mortierellomycotina</taxon>
        <taxon>Mortierellomycetes</taxon>
        <taxon>Mortierellales</taxon>
        <taxon>Mortierellaceae</taxon>
        <taxon>Linnemannia</taxon>
    </lineage>
</organism>
<comment type="caution">
    <text evidence="2">The sequence shown here is derived from an EMBL/GenBank/DDBJ whole genome shotgun (WGS) entry which is preliminary data.</text>
</comment>
<dbReference type="Pfam" id="PF13646">
    <property type="entry name" value="HEAT_2"/>
    <property type="match status" value="3"/>
</dbReference>
<proteinExistence type="predicted"/>
<evidence type="ECO:0000313" key="3">
    <source>
        <dbReference type="Proteomes" id="UP000823405"/>
    </source>
</evidence>
<evidence type="ECO:0000259" key="1">
    <source>
        <dbReference type="PROSITE" id="PS50837"/>
    </source>
</evidence>
<dbReference type="SUPFAM" id="SSF52540">
    <property type="entry name" value="P-loop containing nucleoside triphosphate hydrolases"/>
    <property type="match status" value="1"/>
</dbReference>
<dbReference type="InterPro" id="IPR011989">
    <property type="entry name" value="ARM-like"/>
</dbReference>
<evidence type="ECO:0000313" key="2">
    <source>
        <dbReference type="EMBL" id="KAG0306417.1"/>
    </source>
</evidence>
<gene>
    <name evidence="2" type="ORF">BGZ97_000756</name>
</gene>
<dbReference type="Gene3D" id="3.40.50.300">
    <property type="entry name" value="P-loop containing nucleotide triphosphate hydrolases"/>
    <property type="match status" value="1"/>
</dbReference>
<dbReference type="Pfam" id="PF23238">
    <property type="entry name" value="DUF7068"/>
    <property type="match status" value="1"/>
</dbReference>
<dbReference type="InterPro" id="IPR004155">
    <property type="entry name" value="PBS_lyase_HEAT"/>
</dbReference>
<dbReference type="InterPro" id="IPR016024">
    <property type="entry name" value="ARM-type_fold"/>
</dbReference>
<reference evidence="2" key="1">
    <citation type="journal article" date="2020" name="Fungal Divers.">
        <title>Resolving the Mortierellaceae phylogeny through synthesis of multi-gene phylogenetics and phylogenomics.</title>
        <authorList>
            <person name="Vandepol N."/>
            <person name="Liber J."/>
            <person name="Desiro A."/>
            <person name="Na H."/>
            <person name="Kennedy M."/>
            <person name="Barry K."/>
            <person name="Grigoriev I.V."/>
            <person name="Miller A.N."/>
            <person name="O'Donnell K."/>
            <person name="Stajich J.E."/>
            <person name="Bonito G."/>
        </authorList>
    </citation>
    <scope>NUCLEOTIDE SEQUENCE</scope>
    <source>
        <strain evidence="2">NVP60</strain>
    </source>
</reference>
<dbReference type="InterPro" id="IPR003593">
    <property type="entry name" value="AAA+_ATPase"/>
</dbReference>
<feature type="domain" description="NACHT" evidence="1">
    <location>
        <begin position="748"/>
        <end position="874"/>
    </location>
</feature>
<dbReference type="Pfam" id="PF05729">
    <property type="entry name" value="NACHT"/>
    <property type="match status" value="1"/>
</dbReference>
<dbReference type="PANTHER" id="PTHR12697">
    <property type="entry name" value="PBS LYASE HEAT-LIKE PROTEIN"/>
    <property type="match status" value="1"/>
</dbReference>
<accession>A0A9P6R078</accession>
<dbReference type="InterPro" id="IPR055496">
    <property type="entry name" value="DUF7068"/>
</dbReference>
<dbReference type="Pfam" id="PF23948">
    <property type="entry name" value="ARM_5"/>
    <property type="match status" value="1"/>
</dbReference>
<dbReference type="EMBL" id="JAAAIN010001143">
    <property type="protein sequence ID" value="KAG0306417.1"/>
    <property type="molecule type" value="Genomic_DNA"/>
</dbReference>
<dbReference type="GO" id="GO:0016491">
    <property type="term" value="F:oxidoreductase activity"/>
    <property type="evidence" value="ECO:0007669"/>
    <property type="project" value="TreeGrafter"/>
</dbReference>
<dbReference type="SMART" id="SM00567">
    <property type="entry name" value="EZ_HEAT"/>
    <property type="match status" value="13"/>
</dbReference>
<dbReference type="InterPro" id="IPR027417">
    <property type="entry name" value="P-loop_NTPase"/>
</dbReference>
<protein>
    <recommendedName>
        <fullName evidence="1">NACHT domain-containing protein</fullName>
    </recommendedName>
</protein>
<keyword evidence="3" id="KW-1185">Reference proteome</keyword>
<dbReference type="SUPFAM" id="SSF48371">
    <property type="entry name" value="ARM repeat"/>
    <property type="match status" value="1"/>
</dbReference>
<dbReference type="InterPro" id="IPR056251">
    <property type="entry name" value="Arm_rpt_dom"/>
</dbReference>